<keyword evidence="4" id="KW-0946">Virion</keyword>
<name>A0A0C1GPE1_9NEIS</name>
<evidence type="ECO:0000313" key="5">
    <source>
        <dbReference type="Proteomes" id="UP000031390"/>
    </source>
</evidence>
<evidence type="ECO:0000259" key="2">
    <source>
        <dbReference type="Pfam" id="PF05229"/>
    </source>
</evidence>
<dbReference type="EMBL" id="CP094242">
    <property type="protein sequence ID" value="UNV86839.1"/>
    <property type="molecule type" value="Genomic_DNA"/>
</dbReference>
<accession>A0A0C1GPE1</accession>
<reference evidence="4 6" key="2">
    <citation type="submission" date="2022-03" db="EMBL/GenBank/DDBJ databases">
        <title>Genome sequencing of Morococcus cerebrosus.</title>
        <authorList>
            <person name="Baek M.-G."/>
            <person name="Yi H."/>
        </authorList>
    </citation>
    <scope>NUCLEOTIDE SEQUENCE [LARGE SCALE GENOMIC DNA]</scope>
    <source>
        <strain evidence="4 6">CIP 81.93</strain>
    </source>
</reference>
<evidence type="ECO:0000313" key="4">
    <source>
        <dbReference type="EMBL" id="UNV86839.1"/>
    </source>
</evidence>
<feature type="chain" id="PRO_5002146041" evidence="1">
    <location>
        <begin position="25"/>
        <end position="213"/>
    </location>
</feature>
<gene>
    <name evidence="3" type="ORF">MCC93_14440</name>
    <name evidence="4" type="ORF">MON37_09260</name>
</gene>
<evidence type="ECO:0000313" key="3">
    <source>
        <dbReference type="EMBL" id="KIC07251.1"/>
    </source>
</evidence>
<evidence type="ECO:0000256" key="1">
    <source>
        <dbReference type="SAM" id="SignalP"/>
    </source>
</evidence>
<dbReference type="Proteomes" id="UP000031390">
    <property type="component" value="Unassembled WGS sequence"/>
</dbReference>
<dbReference type="Pfam" id="PF05229">
    <property type="entry name" value="SCPU"/>
    <property type="match status" value="1"/>
</dbReference>
<reference evidence="3 5" key="1">
    <citation type="submission" date="2014-12" db="EMBL/GenBank/DDBJ databases">
        <title>Genome sequence of Morococcus cerebrosus.</title>
        <authorList>
            <person name="Shin S.-K."/>
            <person name="Yi H."/>
        </authorList>
    </citation>
    <scope>NUCLEOTIDE SEQUENCE [LARGE SCALE GENOMIC DNA]</scope>
    <source>
        <strain evidence="3 5">CIP 81.93</strain>
    </source>
</reference>
<keyword evidence="4" id="KW-0167">Capsid protein</keyword>
<sequence length="213" mass="22551">MKTRFTLTSLALASLMMMGNAAMAETKEGHFNVHLKLTGTCEVLTTNSALNSTKITTESPSLAGADIDFSTHVASSNSTAITEKNIGGIATGLNIRCSKNTLFTVGLGPQNVPSNNGEGTMWGISRTSKQNNDTVNYQLQKPVVSGSGINETVQETNSNNPWGNSGADLLSLTGQGLSDAQAVKLPVFATVKAGELNKFIDTYQDQVKVTRSY</sequence>
<keyword evidence="1" id="KW-0732">Signal</keyword>
<feature type="signal peptide" evidence="1">
    <location>
        <begin position="1"/>
        <end position="24"/>
    </location>
</feature>
<evidence type="ECO:0000313" key="6">
    <source>
        <dbReference type="Proteomes" id="UP000829504"/>
    </source>
</evidence>
<dbReference type="EMBL" id="JUFZ01000061">
    <property type="protein sequence ID" value="KIC07251.1"/>
    <property type="molecule type" value="Genomic_DNA"/>
</dbReference>
<feature type="domain" description="Spore coat protein U/FanG" evidence="2">
    <location>
        <begin position="30"/>
        <end position="210"/>
    </location>
</feature>
<dbReference type="AlphaFoldDB" id="A0A0C1GPE1"/>
<dbReference type="InterPro" id="IPR007893">
    <property type="entry name" value="Spore_coat_U/FanG"/>
</dbReference>
<dbReference type="Proteomes" id="UP000829504">
    <property type="component" value="Chromosome"/>
</dbReference>
<dbReference type="RefSeq" id="WP_039407748.1">
    <property type="nucleotide sequence ID" value="NZ_CP094242.1"/>
</dbReference>
<proteinExistence type="predicted"/>
<organism evidence="3 5">
    <name type="scientific">Morococcus cerebrosus</name>
    <dbReference type="NCBI Taxonomy" id="1056807"/>
    <lineage>
        <taxon>Bacteria</taxon>
        <taxon>Pseudomonadati</taxon>
        <taxon>Pseudomonadota</taxon>
        <taxon>Betaproteobacteria</taxon>
        <taxon>Neisseriales</taxon>
        <taxon>Neisseriaceae</taxon>
        <taxon>Morococcus</taxon>
    </lineage>
</organism>
<keyword evidence="6" id="KW-1185">Reference proteome</keyword>
<protein>
    <submittedName>
        <fullName evidence="4">Spore coat protein U domain-containing protein</fullName>
    </submittedName>
</protein>